<feature type="compositionally biased region" description="Basic and acidic residues" evidence="1">
    <location>
        <begin position="205"/>
        <end position="217"/>
    </location>
</feature>
<keyword evidence="2" id="KW-1133">Transmembrane helix</keyword>
<reference evidence="4" key="1">
    <citation type="submission" date="2021-01" db="EMBL/GenBank/DDBJ databases">
        <authorList>
            <person name="Corre E."/>
            <person name="Pelletier E."/>
            <person name="Niang G."/>
            <person name="Scheremetjew M."/>
            <person name="Finn R."/>
            <person name="Kale V."/>
            <person name="Holt S."/>
            <person name="Cochrane G."/>
            <person name="Meng A."/>
            <person name="Brown T."/>
            <person name="Cohen L."/>
        </authorList>
    </citation>
    <scope>NUCLEOTIDE SEQUENCE</scope>
    <source>
        <strain evidence="4">CCMP1381</strain>
    </source>
</reference>
<name>A0A7S2CYD6_9STRA</name>
<evidence type="ECO:0000313" key="4">
    <source>
        <dbReference type="EMBL" id="CAD9438981.1"/>
    </source>
</evidence>
<feature type="region of interest" description="Disordered" evidence="1">
    <location>
        <begin position="74"/>
        <end position="217"/>
    </location>
</feature>
<proteinExistence type="predicted"/>
<feature type="compositionally biased region" description="Basic and acidic residues" evidence="1">
    <location>
        <begin position="168"/>
        <end position="182"/>
    </location>
</feature>
<evidence type="ECO:0000256" key="1">
    <source>
        <dbReference type="SAM" id="MobiDB-lite"/>
    </source>
</evidence>
<keyword evidence="2" id="KW-0812">Transmembrane</keyword>
<evidence type="ECO:0000256" key="2">
    <source>
        <dbReference type="SAM" id="Phobius"/>
    </source>
</evidence>
<feature type="transmembrane region" description="Helical" evidence="2">
    <location>
        <begin position="246"/>
        <end position="265"/>
    </location>
</feature>
<accession>A0A7S2CYD6</accession>
<dbReference type="EMBL" id="HBGS01034846">
    <property type="protein sequence ID" value="CAD9438981.1"/>
    <property type="molecule type" value="Transcribed_RNA"/>
</dbReference>
<feature type="chain" id="PRO_5030640362" description="Transmembrane protein" evidence="3">
    <location>
        <begin position="26"/>
        <end position="313"/>
    </location>
</feature>
<evidence type="ECO:0000256" key="3">
    <source>
        <dbReference type="SAM" id="SignalP"/>
    </source>
</evidence>
<organism evidence="4">
    <name type="scientific">Octactis speculum</name>
    <dbReference type="NCBI Taxonomy" id="3111310"/>
    <lineage>
        <taxon>Eukaryota</taxon>
        <taxon>Sar</taxon>
        <taxon>Stramenopiles</taxon>
        <taxon>Ochrophyta</taxon>
        <taxon>Dictyochophyceae</taxon>
        <taxon>Dictyochales</taxon>
        <taxon>Dictyochaceae</taxon>
        <taxon>Octactis</taxon>
    </lineage>
</organism>
<dbReference type="AlphaFoldDB" id="A0A7S2CYD6"/>
<evidence type="ECO:0008006" key="5">
    <source>
        <dbReference type="Google" id="ProtNLM"/>
    </source>
</evidence>
<protein>
    <recommendedName>
        <fullName evidence="5">Transmembrane protein</fullName>
    </recommendedName>
</protein>
<feature type="signal peptide" evidence="3">
    <location>
        <begin position="1"/>
        <end position="25"/>
    </location>
</feature>
<keyword evidence="3" id="KW-0732">Signal</keyword>
<keyword evidence="2" id="KW-0472">Membrane</keyword>
<sequence>MMQRIKLMKHLTLVFLIYFPRNGTGTCMKPLAFNSATPCPTYLQNIRSGTEIQERHFRLCSRWRHRPSYFVVSASPVDEPQDNDPLPTPTPSPESETGVFMSSLLKPTDEDRVPTSTQTTDPESKEAGFYVSTFLKTAGDNDSRPTSTPTQGGGKAPVDPPFVARQEVVARREGDAGTDRDVTSGAGQRDNRDDTFRLPSQRKQQSGERGESFRERKSLINNNNDRMMSEMNEFSLVGLFTSSQSYAIGGVSLVAALVFMIYVYLSGGIASGASGASRYYDEDDRPGAMYMETSEGTPRKAFDLFRFRYVDVE</sequence>
<gene>
    <name evidence="4" type="ORF">DSPE1174_LOCUS17982</name>
</gene>